<dbReference type="GeneID" id="8779004"/>
<dbReference type="PaxDb" id="589924-Ferp_1485"/>
<feature type="transmembrane region" description="Helical" evidence="1">
    <location>
        <begin position="9"/>
        <end position="32"/>
    </location>
</feature>
<dbReference type="HOGENOM" id="CLU_2802036_0_0_2"/>
<accession>D3RYS3</accession>
<keyword evidence="1" id="KW-0472">Membrane</keyword>
<evidence type="ECO:0000256" key="1">
    <source>
        <dbReference type="SAM" id="Phobius"/>
    </source>
</evidence>
<evidence type="ECO:0000313" key="3">
    <source>
        <dbReference type="Proteomes" id="UP000002613"/>
    </source>
</evidence>
<feature type="transmembrane region" description="Helical" evidence="1">
    <location>
        <begin position="44"/>
        <end position="62"/>
    </location>
</feature>
<sequence length="67" mass="7331">MDFEKIKRYFLMLIFAGLMLASIQNAALWAWVISSNAIPPTEGIVYIVAGLIAAVFAGYGFVKVMTS</sequence>
<proteinExistence type="predicted"/>
<reference evidence="3" key="1">
    <citation type="submission" date="2010-02" db="EMBL/GenBank/DDBJ databases">
        <title>Complete sequence of Ferroglobus placidus DSM 10642.</title>
        <authorList>
            <consortium name="US DOE Joint Genome Institute"/>
            <person name="Lucas S."/>
            <person name="Copeland A."/>
            <person name="Lapidus A."/>
            <person name="Cheng J.-F."/>
            <person name="Bruce D."/>
            <person name="Goodwin L."/>
            <person name="Pitluck S."/>
            <person name="Saunders E."/>
            <person name="Brettin T."/>
            <person name="Detter J.C."/>
            <person name="Han C."/>
            <person name="Tapia R."/>
            <person name="Larimer F."/>
            <person name="Land M."/>
            <person name="Hauser L."/>
            <person name="Kyrpides N."/>
            <person name="Ivanova N."/>
            <person name="Holmes D."/>
            <person name="Lovley D."/>
            <person name="Kyrpides N."/>
            <person name="Anderson I.J."/>
            <person name="Woyke T."/>
        </authorList>
    </citation>
    <scope>NUCLEOTIDE SEQUENCE [LARGE SCALE GENOMIC DNA]</scope>
    <source>
        <strain evidence="3">DSM 10642 / AEDII12DO</strain>
    </source>
</reference>
<keyword evidence="1" id="KW-0812">Transmembrane</keyword>
<protein>
    <submittedName>
        <fullName evidence="2">Uncharacterized protein</fullName>
    </submittedName>
</protein>
<dbReference type="EMBL" id="CP001899">
    <property type="protein sequence ID" value="ADC65636.1"/>
    <property type="molecule type" value="Genomic_DNA"/>
</dbReference>
<keyword evidence="1" id="KW-1133">Transmembrane helix</keyword>
<dbReference type="STRING" id="589924.Ferp_1485"/>
<dbReference type="Proteomes" id="UP000002613">
    <property type="component" value="Chromosome"/>
</dbReference>
<reference evidence="2 3" key="2">
    <citation type="journal article" date="2011" name="Stand. Genomic Sci.">
        <title>Complete genome sequence of Ferroglobus placidus AEDII12DO.</title>
        <authorList>
            <person name="Anderson I."/>
            <person name="Risso C."/>
            <person name="Holmes D."/>
            <person name="Lucas S."/>
            <person name="Copeland A."/>
            <person name="Lapidus A."/>
            <person name="Cheng J.F."/>
            <person name="Bruce D."/>
            <person name="Goodwin L."/>
            <person name="Pitluck S."/>
            <person name="Saunders E."/>
            <person name="Brettin T."/>
            <person name="Detter J.C."/>
            <person name="Han C."/>
            <person name="Tapia R."/>
            <person name="Larimer F."/>
            <person name="Land M."/>
            <person name="Hauser L."/>
            <person name="Woyke T."/>
            <person name="Lovley D."/>
            <person name="Kyrpides N."/>
            <person name="Ivanova N."/>
        </authorList>
    </citation>
    <scope>NUCLEOTIDE SEQUENCE [LARGE SCALE GENOMIC DNA]</scope>
    <source>
        <strain evidence="3">DSM 10642 / AEDII12DO</strain>
    </source>
</reference>
<dbReference type="OrthoDB" id="382709at2157"/>
<dbReference type="eggNOG" id="ENOG502N5B8">
    <property type="taxonomic scope" value="Archaea"/>
</dbReference>
<evidence type="ECO:0000313" key="2">
    <source>
        <dbReference type="EMBL" id="ADC65636.1"/>
    </source>
</evidence>
<gene>
    <name evidence="2" type="ordered locus">Ferp_1485</name>
</gene>
<dbReference type="KEGG" id="fpl:Ferp_1485"/>
<dbReference type="AlphaFoldDB" id="D3RYS3"/>
<dbReference type="RefSeq" id="WP_012965979.1">
    <property type="nucleotide sequence ID" value="NC_013849.1"/>
</dbReference>
<name>D3RYS3_FERPA</name>
<keyword evidence="3" id="KW-1185">Reference proteome</keyword>
<organism evidence="2 3">
    <name type="scientific">Ferroglobus placidus (strain DSM 10642 / AEDII12DO)</name>
    <dbReference type="NCBI Taxonomy" id="589924"/>
    <lineage>
        <taxon>Archaea</taxon>
        <taxon>Methanobacteriati</taxon>
        <taxon>Methanobacteriota</taxon>
        <taxon>Archaeoglobi</taxon>
        <taxon>Archaeoglobales</taxon>
        <taxon>Archaeoglobaceae</taxon>
        <taxon>Ferroglobus</taxon>
    </lineage>
</organism>